<dbReference type="InterPro" id="IPR005828">
    <property type="entry name" value="MFS_sugar_transport-like"/>
</dbReference>
<dbReference type="GO" id="GO:0015293">
    <property type="term" value="F:symporter activity"/>
    <property type="evidence" value="ECO:0007669"/>
    <property type="project" value="UniProtKB-KW"/>
</dbReference>
<evidence type="ECO:0000256" key="1">
    <source>
        <dbReference type="ARBA" id="ARBA00004651"/>
    </source>
</evidence>
<dbReference type="SUPFAM" id="SSF103473">
    <property type="entry name" value="MFS general substrate transporter"/>
    <property type="match status" value="1"/>
</dbReference>
<dbReference type="InterPro" id="IPR051084">
    <property type="entry name" value="H+-coupled_symporters"/>
</dbReference>
<evidence type="ECO:0000256" key="2">
    <source>
        <dbReference type="ARBA" id="ARBA00022448"/>
    </source>
</evidence>
<evidence type="ECO:0000256" key="7">
    <source>
        <dbReference type="ARBA" id="ARBA00023136"/>
    </source>
</evidence>
<dbReference type="EMBL" id="LNYC01000003">
    <property type="protein sequence ID" value="KTD04520.1"/>
    <property type="molecule type" value="Genomic_DNA"/>
</dbReference>
<sequence length="424" mass="46704">MKKTQRIIGALVGNLMQFYDFTIYAFLTEKISKNFFPAISTPMVYLSAICVFATGYLTRPIGALLFGHIGDKYGRSKALSYTIVLSTAATFLIGILPTFNMIGYFSTVFLILLRLLQGLAVSGEEGGAVVLLFEHNRFKNTGLIGSLVLSSVLLGVVLGSLICFFSSNIHANIGVNAWAWRLPFLFSLPLGIMAIRLRYSVNDFDAFSHAKKNMILHRTPTKILIQNYFPEILSGISIASLYSITTSTVIVNIPYVLGQIGLQKNSVFFIITLTLSLITIISPIIGEFLDRFCKNTPKIDFIFLSSIAAPPIAFYLLSTGMIAQIIIALILLAIIISLISSTVFDLIVSTFPYGVRYSGVSLSFNISITIFSSTTPIMLTLLENKQTNLALCGAYLSLIAAVMLLLYKLSQRYTNQLEVAYEKL</sequence>
<organism evidence="8 9">
    <name type="scientific">Legionella geestiana</name>
    <dbReference type="NCBI Taxonomy" id="45065"/>
    <lineage>
        <taxon>Bacteria</taxon>
        <taxon>Pseudomonadati</taxon>
        <taxon>Pseudomonadota</taxon>
        <taxon>Gammaproteobacteria</taxon>
        <taxon>Legionellales</taxon>
        <taxon>Legionellaceae</taxon>
        <taxon>Legionella</taxon>
    </lineage>
</organism>
<proteinExistence type="predicted"/>
<keyword evidence="9" id="KW-1185">Reference proteome</keyword>
<evidence type="ECO:0000256" key="4">
    <source>
        <dbReference type="ARBA" id="ARBA00022692"/>
    </source>
</evidence>
<dbReference type="PROSITE" id="PS50850">
    <property type="entry name" value="MFS"/>
    <property type="match status" value="1"/>
</dbReference>
<dbReference type="Gene3D" id="1.20.1250.20">
    <property type="entry name" value="MFS general substrate transporter like domains"/>
    <property type="match status" value="2"/>
</dbReference>
<dbReference type="GO" id="GO:0005886">
    <property type="term" value="C:plasma membrane"/>
    <property type="evidence" value="ECO:0007669"/>
    <property type="project" value="UniProtKB-SubCell"/>
</dbReference>
<evidence type="ECO:0000313" key="8">
    <source>
        <dbReference type="EMBL" id="KTD04520.1"/>
    </source>
</evidence>
<evidence type="ECO:0000313" key="9">
    <source>
        <dbReference type="Proteomes" id="UP000054785"/>
    </source>
</evidence>
<reference evidence="8 9" key="1">
    <citation type="submission" date="2015-11" db="EMBL/GenBank/DDBJ databases">
        <title>Genomic analysis of 38 Legionella species identifies large and diverse effector repertoires.</title>
        <authorList>
            <person name="Burstein D."/>
            <person name="Amaro F."/>
            <person name="Zusman T."/>
            <person name="Lifshitz Z."/>
            <person name="Cohen O."/>
            <person name="Gilbert J.A."/>
            <person name="Pupko T."/>
            <person name="Shuman H.A."/>
            <person name="Segal G."/>
        </authorList>
    </citation>
    <scope>NUCLEOTIDE SEQUENCE [LARGE SCALE GENOMIC DNA]</scope>
    <source>
        <strain evidence="8 9">ATCC 49504</strain>
    </source>
</reference>
<evidence type="ECO:0000256" key="5">
    <source>
        <dbReference type="ARBA" id="ARBA00022847"/>
    </source>
</evidence>
<evidence type="ECO:0000256" key="6">
    <source>
        <dbReference type="ARBA" id="ARBA00022989"/>
    </source>
</evidence>
<evidence type="ECO:0000256" key="3">
    <source>
        <dbReference type="ARBA" id="ARBA00022475"/>
    </source>
</evidence>
<dbReference type="Pfam" id="PF00083">
    <property type="entry name" value="Sugar_tr"/>
    <property type="match status" value="1"/>
</dbReference>
<keyword evidence="7" id="KW-0472">Membrane</keyword>
<dbReference type="PATRIC" id="fig|45065.4.peg.141"/>
<keyword evidence="3" id="KW-1003">Cell membrane</keyword>
<keyword evidence="2" id="KW-0813">Transport</keyword>
<accession>A0A0W0U965</accession>
<keyword evidence="5" id="KW-0769">Symport</keyword>
<comment type="subcellular location">
    <subcellularLocation>
        <location evidence="1">Cell membrane</location>
        <topology evidence="1">Multi-pass membrane protein</topology>
    </subcellularLocation>
</comment>
<dbReference type="RefSeq" id="WP_028386240.1">
    <property type="nucleotide sequence ID" value="NZ_CAAAHN010000012.1"/>
</dbReference>
<comment type="caution">
    <text evidence="8">The sequence shown here is derived from an EMBL/GenBank/DDBJ whole genome shotgun (WGS) entry which is preliminary data.</text>
</comment>
<dbReference type="InterPro" id="IPR036259">
    <property type="entry name" value="MFS_trans_sf"/>
</dbReference>
<keyword evidence="6" id="KW-1133">Transmembrane helix</keyword>
<keyword evidence="4" id="KW-0812">Transmembrane</keyword>
<dbReference type="PANTHER" id="PTHR43528">
    <property type="entry name" value="ALPHA-KETOGLUTARATE PERMEASE"/>
    <property type="match status" value="1"/>
</dbReference>
<dbReference type="PANTHER" id="PTHR43528:SF1">
    <property type="entry name" value="ALPHA-KETOGLUTARATE PERMEASE"/>
    <property type="match status" value="1"/>
</dbReference>
<dbReference type="STRING" id="45065.Lgee_0130"/>
<dbReference type="InterPro" id="IPR020846">
    <property type="entry name" value="MFS_dom"/>
</dbReference>
<dbReference type="OrthoDB" id="3690818at2"/>
<dbReference type="Proteomes" id="UP000054785">
    <property type="component" value="Unassembled WGS sequence"/>
</dbReference>
<protein>
    <submittedName>
        <fullName evidence="8">Major facilitator family transporter</fullName>
    </submittedName>
</protein>
<name>A0A0W0U965_9GAMM</name>
<dbReference type="AlphaFoldDB" id="A0A0W0U965"/>
<gene>
    <name evidence="8" type="ORF">Lgee_0130</name>
</gene>